<gene>
    <name evidence="1" type="ORF">HU230_25280</name>
</gene>
<dbReference type="AlphaFoldDB" id="A0A973WPZ2"/>
<dbReference type="EMBL" id="JABWSX010000001">
    <property type="protein sequence ID" value="NVL09024.1"/>
    <property type="molecule type" value="Genomic_DNA"/>
</dbReference>
<proteinExistence type="predicted"/>
<sequence>MTVYERLTIVDQFEDRASNRAAVMRACDVMTCYLTQLKRPLPEVAAQAVKVAQAYIAGSTAIGGLHDEVRQISNFLKEARRSDSHLNDALSVIRATEALMRLLEEPRWGGGASEALSNFLELVDGFEQDHRLFEHLLESTFDDSKS</sequence>
<comment type="caution">
    <text evidence="1">The sequence shown here is derived from an EMBL/GenBank/DDBJ whole genome shotgun (WGS) entry which is preliminary data.</text>
</comment>
<name>A0A973WPZ2_9BRAD</name>
<accession>A0A973WPZ2</accession>
<evidence type="ECO:0000313" key="1">
    <source>
        <dbReference type="EMBL" id="NVL09024.1"/>
    </source>
</evidence>
<reference evidence="1" key="1">
    <citation type="submission" date="2020-06" db="EMBL/GenBank/DDBJ databases">
        <title>Whole Genome Sequence of Bradyrhizobium sp. Strain 66S1MB.</title>
        <authorList>
            <person name="Bromfield E."/>
            <person name="Cloutier S."/>
        </authorList>
    </citation>
    <scope>NUCLEOTIDE SEQUENCE</scope>
    <source>
        <strain evidence="1">66S1MB</strain>
    </source>
</reference>
<protein>
    <submittedName>
        <fullName evidence="1">Uncharacterized protein</fullName>
    </submittedName>
</protein>
<dbReference type="RefSeq" id="WP_176532460.1">
    <property type="nucleotide sequence ID" value="NZ_CP088022.1"/>
</dbReference>
<organism evidence="1">
    <name type="scientific">Bradyrhizobium quebecense</name>
    <dbReference type="NCBI Taxonomy" id="2748629"/>
    <lineage>
        <taxon>Bacteria</taxon>
        <taxon>Pseudomonadati</taxon>
        <taxon>Pseudomonadota</taxon>
        <taxon>Alphaproteobacteria</taxon>
        <taxon>Hyphomicrobiales</taxon>
        <taxon>Nitrobacteraceae</taxon>
        <taxon>Bradyrhizobium</taxon>
    </lineage>
</organism>